<comment type="caution">
    <text evidence="2">The sequence shown here is derived from an EMBL/GenBank/DDBJ whole genome shotgun (WGS) entry which is preliminary data.</text>
</comment>
<keyword evidence="3" id="KW-1185">Reference proteome</keyword>
<dbReference type="Proteomes" id="UP001595897">
    <property type="component" value="Unassembled WGS sequence"/>
</dbReference>
<dbReference type="Pfam" id="PF08891">
    <property type="entry name" value="YfcL"/>
    <property type="match status" value="1"/>
</dbReference>
<organism evidence="2 3">
    <name type="scientific">Glaciecola siphonariae</name>
    <dbReference type="NCBI Taxonomy" id="521012"/>
    <lineage>
        <taxon>Bacteria</taxon>
        <taxon>Pseudomonadati</taxon>
        <taxon>Pseudomonadota</taxon>
        <taxon>Gammaproteobacteria</taxon>
        <taxon>Alteromonadales</taxon>
        <taxon>Alteromonadaceae</taxon>
        <taxon>Glaciecola</taxon>
    </lineage>
</organism>
<evidence type="ECO:0000256" key="1">
    <source>
        <dbReference type="SAM" id="MobiDB-lite"/>
    </source>
</evidence>
<accession>A0ABV9LWC6</accession>
<evidence type="ECO:0000313" key="3">
    <source>
        <dbReference type="Proteomes" id="UP001595897"/>
    </source>
</evidence>
<dbReference type="RefSeq" id="WP_382406572.1">
    <property type="nucleotide sequence ID" value="NZ_JBHSGU010000002.1"/>
</dbReference>
<sequence>MFNTQQNDYLDAKEAYLDSFIEKDDEQLLFESSYIHGHFSVVAAKLSKALSHAQHSADSTAELAPDGDEPSSMSAKDAEALEDMTTFANTFRHLLSADIQKAIDNQELSESDAKGVVAMLNSLFK</sequence>
<protein>
    <submittedName>
        <fullName evidence="2">YfcL family protein</fullName>
    </submittedName>
</protein>
<reference evidence="3" key="1">
    <citation type="journal article" date="2019" name="Int. J. Syst. Evol. Microbiol.">
        <title>The Global Catalogue of Microorganisms (GCM) 10K type strain sequencing project: providing services to taxonomists for standard genome sequencing and annotation.</title>
        <authorList>
            <consortium name="The Broad Institute Genomics Platform"/>
            <consortium name="The Broad Institute Genome Sequencing Center for Infectious Disease"/>
            <person name="Wu L."/>
            <person name="Ma J."/>
        </authorList>
    </citation>
    <scope>NUCLEOTIDE SEQUENCE [LARGE SCALE GENOMIC DNA]</scope>
    <source>
        <strain evidence="3">KACC 12507</strain>
    </source>
</reference>
<dbReference type="EMBL" id="JBHSGU010000002">
    <property type="protein sequence ID" value="MFC4699753.1"/>
    <property type="molecule type" value="Genomic_DNA"/>
</dbReference>
<dbReference type="InterPro" id="IPR014987">
    <property type="entry name" value="UPF_YfcL"/>
</dbReference>
<gene>
    <name evidence="2" type="ORF">ACFO4O_06245</name>
</gene>
<name>A0ABV9LWC6_9ALTE</name>
<evidence type="ECO:0000313" key="2">
    <source>
        <dbReference type="EMBL" id="MFC4699753.1"/>
    </source>
</evidence>
<feature type="region of interest" description="Disordered" evidence="1">
    <location>
        <begin position="55"/>
        <end position="79"/>
    </location>
</feature>
<proteinExistence type="predicted"/>